<dbReference type="Pfam" id="PF11749">
    <property type="entry name" value="DUF3305"/>
    <property type="match status" value="1"/>
</dbReference>
<dbReference type="EMBL" id="VUAA01000017">
    <property type="protein sequence ID" value="KAA1253846.1"/>
    <property type="molecule type" value="Genomic_DNA"/>
</dbReference>
<reference evidence="2 3" key="1">
    <citation type="submission" date="2019-09" db="EMBL/GenBank/DDBJ databases">
        <authorList>
            <person name="Kritzky A."/>
            <person name="Schelkanova E.Y."/>
            <person name="Alkhova Z.V."/>
            <person name="Smirnova N.I."/>
        </authorList>
    </citation>
    <scope>NUCLEOTIDE SEQUENCE [LARGE SCALE GENOMIC DNA]</scope>
    <source>
        <strain evidence="2 3">M1526</strain>
    </source>
</reference>
<accession>A0A5Q6PGA3</accession>
<dbReference type="Proteomes" id="UP000323225">
    <property type="component" value="Unassembled WGS sequence"/>
</dbReference>
<organism evidence="2 3">
    <name type="scientific">Vibrio cholerae</name>
    <dbReference type="NCBI Taxonomy" id="666"/>
    <lineage>
        <taxon>Bacteria</taxon>
        <taxon>Pseudomonadati</taxon>
        <taxon>Pseudomonadota</taxon>
        <taxon>Gammaproteobacteria</taxon>
        <taxon>Vibrionales</taxon>
        <taxon>Vibrionaceae</taxon>
        <taxon>Vibrio</taxon>
    </lineage>
</organism>
<sequence length="346" mass="38392">MTEQTSPESLTDAAHSKTDSAWPLACNLEPRLVSRGRWQTTQWMLHGFSLTPEAQSQYVATLHLYRDERTDYRFNLSSQAPKLFLVAEDPIEDQPLKVVQLTASQAVASRYMDSDYLVLSADMPLPVQAWMEAYIGRHGELLEIRRKKREGGGGPVATENTFFSRWSQRKLTAESGQLLDTQKSLDSQPVQEEPIESESAVETESGLESHSLEQPHSAENEEPSVASLLVSDASQELKKAALRKLFLSGEFSEVCMLDDYNADYSNTATLTTQVAQTLRQWCNELETTTEVQSEQAIPEKAISDQTKPDETIASAPEFAEDSDHNTLSSCDTAASGAVNSETKYTA</sequence>
<protein>
    <submittedName>
        <fullName evidence="2">DUF3306 domain-containing protein</fullName>
    </submittedName>
</protein>
<evidence type="ECO:0000313" key="3">
    <source>
        <dbReference type="Proteomes" id="UP000323225"/>
    </source>
</evidence>
<evidence type="ECO:0000256" key="1">
    <source>
        <dbReference type="SAM" id="MobiDB-lite"/>
    </source>
</evidence>
<feature type="region of interest" description="Disordered" evidence="1">
    <location>
        <begin position="299"/>
        <end position="332"/>
    </location>
</feature>
<feature type="compositionally biased region" description="Polar residues" evidence="1">
    <location>
        <begin position="177"/>
        <end position="190"/>
    </location>
</feature>
<feature type="compositionally biased region" description="Basic and acidic residues" evidence="1">
    <location>
        <begin position="210"/>
        <end position="219"/>
    </location>
</feature>
<dbReference type="InterPro" id="IPR021735">
    <property type="entry name" value="DUF3306"/>
</dbReference>
<gene>
    <name evidence="2" type="ORF">F0M16_15230</name>
</gene>
<dbReference type="Pfam" id="PF11748">
    <property type="entry name" value="DUF3306"/>
    <property type="match status" value="1"/>
</dbReference>
<proteinExistence type="predicted"/>
<comment type="caution">
    <text evidence="2">The sequence shown here is derived from an EMBL/GenBank/DDBJ whole genome shotgun (WGS) entry which is preliminary data.</text>
</comment>
<dbReference type="InterPro" id="IPR021736">
    <property type="entry name" value="DUF3305"/>
</dbReference>
<dbReference type="AlphaFoldDB" id="A0A5Q6PGA3"/>
<name>A0A5Q6PGA3_VIBCL</name>
<evidence type="ECO:0000313" key="2">
    <source>
        <dbReference type="EMBL" id="KAA1253846.1"/>
    </source>
</evidence>
<feature type="region of interest" description="Disordered" evidence="1">
    <location>
        <begin position="177"/>
        <end position="224"/>
    </location>
</feature>